<name>A0A848J113_9BACT</name>
<proteinExistence type="predicted"/>
<keyword evidence="2" id="KW-1185">Reference proteome</keyword>
<reference evidence="1 2" key="1">
    <citation type="submission" date="2020-04" db="EMBL/GenBank/DDBJ databases">
        <title>Flammeovirgaceae bacterium KN852 isolated from deep sea.</title>
        <authorList>
            <person name="Zhang D.-C."/>
        </authorList>
    </citation>
    <scope>NUCLEOTIDE SEQUENCE [LARGE SCALE GENOMIC DNA]</scope>
    <source>
        <strain evidence="1 2">KN852</strain>
    </source>
</reference>
<organism evidence="1 2">
    <name type="scientific">Marinigracilibium pacificum</name>
    <dbReference type="NCBI Taxonomy" id="2729599"/>
    <lineage>
        <taxon>Bacteria</taxon>
        <taxon>Pseudomonadati</taxon>
        <taxon>Bacteroidota</taxon>
        <taxon>Cytophagia</taxon>
        <taxon>Cytophagales</taxon>
        <taxon>Flammeovirgaceae</taxon>
        <taxon>Marinigracilibium</taxon>
    </lineage>
</organism>
<accession>A0A848J113</accession>
<dbReference type="RefSeq" id="WP_169684850.1">
    <property type="nucleotide sequence ID" value="NZ_JABBNU010000013.1"/>
</dbReference>
<comment type="caution">
    <text evidence="1">The sequence shown here is derived from an EMBL/GenBank/DDBJ whole genome shotgun (WGS) entry which is preliminary data.</text>
</comment>
<dbReference type="EMBL" id="JABBNU010000013">
    <property type="protein sequence ID" value="NMM50483.1"/>
    <property type="molecule type" value="Genomic_DNA"/>
</dbReference>
<evidence type="ECO:0000313" key="1">
    <source>
        <dbReference type="EMBL" id="NMM50483.1"/>
    </source>
</evidence>
<gene>
    <name evidence="1" type="ORF">HH304_18885</name>
</gene>
<dbReference type="AlphaFoldDB" id="A0A848J113"/>
<sequence>MKRFYIITIYILVHLTVNGQNPFKVVLDAAARGEQMPYLKKDDYAQLNNAQLNEIINYPVDTVQSLLETKVSLLGKICANSTNEAIVYRSAQNLILIVEDTSSLISDGALYRSLSLVPASVIDQNFRQIFNNRFSTDLVWQKDNRLIKLAGYYGNDQTKGALINIYSEEGNAQKIKWSALLAASRLNVTEATDKIIQIANINSLNSNVYHELVPDLLYTRNTKVYQWLFNQLKVAEKRCSYYRESGKVPIQCGYPLMEDMAAYIKDYPIEHDGNLILVNDYESALNELIIWADSVKDSFSIDRSIF</sequence>
<protein>
    <submittedName>
        <fullName evidence="1">Uncharacterized protein</fullName>
    </submittedName>
</protein>
<evidence type="ECO:0000313" key="2">
    <source>
        <dbReference type="Proteomes" id="UP000559010"/>
    </source>
</evidence>
<dbReference type="Proteomes" id="UP000559010">
    <property type="component" value="Unassembled WGS sequence"/>
</dbReference>